<dbReference type="STRING" id="44933.SAMN05660971_02746"/>
<dbReference type="Proteomes" id="UP000184123">
    <property type="component" value="Unassembled WGS sequence"/>
</dbReference>
<evidence type="ECO:0000313" key="3">
    <source>
        <dbReference type="Proteomes" id="UP000184123"/>
    </source>
</evidence>
<sequence length="50" mass="5493">MTDKVVILVDKLRQDKGKHVEVYGVPSLTANSLIKAASKFNPIDAELLLN</sequence>
<gene>
    <name evidence="1" type="ORF">HCU01_19060</name>
    <name evidence="2" type="ORF">SAMN05660971_02746</name>
</gene>
<evidence type="ECO:0000313" key="2">
    <source>
        <dbReference type="EMBL" id="SHM33854.1"/>
    </source>
</evidence>
<dbReference type="Proteomes" id="UP000321726">
    <property type="component" value="Unassembled WGS sequence"/>
</dbReference>
<reference evidence="1 4" key="2">
    <citation type="submission" date="2019-07" db="EMBL/GenBank/DDBJ databases">
        <title>Whole genome shotgun sequence of Halomonas cupida NBRC 102219.</title>
        <authorList>
            <person name="Hosoyama A."/>
            <person name="Uohara A."/>
            <person name="Ohji S."/>
            <person name="Ichikawa N."/>
        </authorList>
    </citation>
    <scope>NUCLEOTIDE SEQUENCE [LARGE SCALE GENOMIC DNA]</scope>
    <source>
        <strain evidence="1 4">NBRC 102219</strain>
    </source>
</reference>
<name>A0A1M7HZD2_9GAMM</name>
<accession>A0A1M7HZD2</accession>
<dbReference type="EMBL" id="FRCA01000007">
    <property type="protein sequence ID" value="SHM33854.1"/>
    <property type="molecule type" value="Genomic_DNA"/>
</dbReference>
<dbReference type="AlphaFoldDB" id="A0A1M7HZD2"/>
<dbReference type="EMBL" id="BJXU01000070">
    <property type="protein sequence ID" value="GEN23957.1"/>
    <property type="molecule type" value="Genomic_DNA"/>
</dbReference>
<reference evidence="2 3" key="1">
    <citation type="submission" date="2016-11" db="EMBL/GenBank/DDBJ databases">
        <authorList>
            <person name="Jaros S."/>
            <person name="Januszkiewicz K."/>
            <person name="Wedrychowicz H."/>
        </authorList>
    </citation>
    <scope>NUCLEOTIDE SEQUENCE [LARGE SCALE GENOMIC DNA]</scope>
    <source>
        <strain evidence="2 3">DSM 4740</strain>
    </source>
</reference>
<keyword evidence="4" id="KW-1185">Reference proteome</keyword>
<proteinExistence type="predicted"/>
<evidence type="ECO:0000313" key="4">
    <source>
        <dbReference type="Proteomes" id="UP000321726"/>
    </source>
</evidence>
<organism evidence="2 3">
    <name type="scientific">Halomonas cupida</name>
    <dbReference type="NCBI Taxonomy" id="44933"/>
    <lineage>
        <taxon>Bacteria</taxon>
        <taxon>Pseudomonadati</taxon>
        <taxon>Pseudomonadota</taxon>
        <taxon>Gammaproteobacteria</taxon>
        <taxon>Oceanospirillales</taxon>
        <taxon>Halomonadaceae</taxon>
        <taxon>Halomonas</taxon>
    </lineage>
</organism>
<protein>
    <submittedName>
        <fullName evidence="2">Uncharacterized protein</fullName>
    </submittedName>
</protein>
<dbReference type="RefSeq" id="WP_174788039.1">
    <property type="nucleotide sequence ID" value="NZ_BJXU01000070.1"/>
</dbReference>
<evidence type="ECO:0000313" key="1">
    <source>
        <dbReference type="EMBL" id="GEN23957.1"/>
    </source>
</evidence>